<dbReference type="EMBL" id="UOGA01000032">
    <property type="protein sequence ID" value="VAX15060.1"/>
    <property type="molecule type" value="Genomic_DNA"/>
</dbReference>
<feature type="transmembrane region" description="Helical" evidence="1">
    <location>
        <begin position="12"/>
        <end position="31"/>
    </location>
</feature>
<keyword evidence="1" id="KW-0812">Transmembrane</keyword>
<proteinExistence type="predicted"/>
<evidence type="ECO:0000313" key="2">
    <source>
        <dbReference type="EMBL" id="VAX15060.1"/>
    </source>
</evidence>
<organism evidence="2">
    <name type="scientific">hydrothermal vent metagenome</name>
    <dbReference type="NCBI Taxonomy" id="652676"/>
    <lineage>
        <taxon>unclassified sequences</taxon>
        <taxon>metagenomes</taxon>
        <taxon>ecological metagenomes</taxon>
    </lineage>
</organism>
<sequence>MLRLAISLFTQQYSLITMPVFLMVGNMYMLPELIRLGRCTRKISSFKVMTGSKYQLNIQMYLCVWRVISIKSEMRKKAAMAQRQ</sequence>
<gene>
    <name evidence="2" type="ORF">MNBD_NITROSPINAE04-244</name>
</gene>
<reference evidence="2" key="1">
    <citation type="submission" date="2018-06" db="EMBL/GenBank/DDBJ databases">
        <authorList>
            <person name="Zhirakovskaya E."/>
        </authorList>
    </citation>
    <scope>NUCLEOTIDE SEQUENCE</scope>
</reference>
<keyword evidence="1" id="KW-1133">Transmembrane helix</keyword>
<evidence type="ECO:0000256" key="1">
    <source>
        <dbReference type="SAM" id="Phobius"/>
    </source>
</evidence>
<accession>A0A3B1BWK2</accession>
<name>A0A3B1BWK2_9ZZZZ</name>
<dbReference type="AlphaFoldDB" id="A0A3B1BWK2"/>
<protein>
    <submittedName>
        <fullName evidence="2">Uncharacterized protein</fullName>
    </submittedName>
</protein>
<keyword evidence="1" id="KW-0472">Membrane</keyword>